<evidence type="ECO:0000313" key="3">
    <source>
        <dbReference type="Proteomes" id="UP000184267"/>
    </source>
</evidence>
<feature type="region of interest" description="Disordered" evidence="1">
    <location>
        <begin position="1"/>
        <end position="28"/>
    </location>
</feature>
<feature type="compositionally biased region" description="Pro residues" evidence="1">
    <location>
        <begin position="1"/>
        <end position="10"/>
    </location>
</feature>
<keyword evidence="3" id="KW-1185">Reference proteome</keyword>
<feature type="region of interest" description="Disordered" evidence="1">
    <location>
        <begin position="163"/>
        <end position="182"/>
    </location>
</feature>
<comment type="caution">
    <text evidence="2">The sequence shown here is derived from an EMBL/GenBank/DDBJ whole genome shotgun (WGS) entry which is preliminary data.</text>
</comment>
<protein>
    <submittedName>
        <fullName evidence="2">Uncharacterized protein</fullName>
    </submittedName>
</protein>
<proteinExistence type="predicted"/>
<accession>A0A1M2VWP1</accession>
<evidence type="ECO:0000313" key="2">
    <source>
        <dbReference type="EMBL" id="OJT12034.1"/>
    </source>
</evidence>
<dbReference type="AlphaFoldDB" id="A0A1M2VWP1"/>
<dbReference type="Proteomes" id="UP000184267">
    <property type="component" value="Unassembled WGS sequence"/>
</dbReference>
<evidence type="ECO:0000256" key="1">
    <source>
        <dbReference type="SAM" id="MobiDB-lite"/>
    </source>
</evidence>
<sequence length="245" mass="26805">MFYPSTPTPPAMSLSQPTHYPRPDHPPISGSRTLFVVPRERTWKCAPQVAEVVTVYAEGGVPLLRVALAPCEPLGIGSIIYARMLGPPEGPDPMKRRRASKEIGIEGRIVAARPFGEKEVEFVVKNESWGLSSYASIITAAIPAATTTLQLLQDLITHAPEEMERGDPRHKPVRTKITGVPGAGPRDTDLMYLVDSPRTPTELRFRRWYGGSADVKSREQETVDITAALGYGWMTGKSGEEGQQG</sequence>
<gene>
    <name evidence="2" type="ORF">TRAPUB_11407</name>
</gene>
<dbReference type="EMBL" id="MNAD01000537">
    <property type="protein sequence ID" value="OJT12034.1"/>
    <property type="molecule type" value="Genomic_DNA"/>
</dbReference>
<organism evidence="2 3">
    <name type="scientific">Trametes pubescens</name>
    <name type="common">White-rot fungus</name>
    <dbReference type="NCBI Taxonomy" id="154538"/>
    <lineage>
        <taxon>Eukaryota</taxon>
        <taxon>Fungi</taxon>
        <taxon>Dikarya</taxon>
        <taxon>Basidiomycota</taxon>
        <taxon>Agaricomycotina</taxon>
        <taxon>Agaricomycetes</taxon>
        <taxon>Polyporales</taxon>
        <taxon>Polyporaceae</taxon>
        <taxon>Trametes</taxon>
    </lineage>
</organism>
<name>A0A1M2VWP1_TRAPU</name>
<reference evidence="2 3" key="1">
    <citation type="submission" date="2016-10" db="EMBL/GenBank/DDBJ databases">
        <title>Genome sequence of the basidiomycete white-rot fungus Trametes pubescens.</title>
        <authorList>
            <person name="Makela M.R."/>
            <person name="Granchi Z."/>
            <person name="Peng M."/>
            <person name="De Vries R.P."/>
            <person name="Grigoriev I."/>
            <person name="Riley R."/>
            <person name="Hilden K."/>
        </authorList>
    </citation>
    <scope>NUCLEOTIDE SEQUENCE [LARGE SCALE GENOMIC DNA]</scope>
    <source>
        <strain evidence="2 3">FBCC735</strain>
    </source>
</reference>